<evidence type="ECO:0000313" key="3">
    <source>
        <dbReference type="Proteomes" id="UP000789405"/>
    </source>
</evidence>
<gene>
    <name evidence="2" type="ORF">DERYTH_LOCUS19793</name>
</gene>
<feature type="region of interest" description="Disordered" evidence="1">
    <location>
        <begin position="1"/>
        <end position="20"/>
    </location>
</feature>
<keyword evidence="3" id="KW-1185">Reference proteome</keyword>
<evidence type="ECO:0000313" key="2">
    <source>
        <dbReference type="EMBL" id="CAG8782346.1"/>
    </source>
</evidence>
<proteinExistence type="predicted"/>
<sequence length="65" mass="7572">MAEVSETCSSSGNDVEDREISILRPEEADNMITRLIQAVLEVTTHRPLVYIENSERTKRRRRQIQ</sequence>
<evidence type="ECO:0000256" key="1">
    <source>
        <dbReference type="SAM" id="MobiDB-lite"/>
    </source>
</evidence>
<dbReference type="OrthoDB" id="10399122at2759"/>
<name>A0A9N9JHI4_9GLOM</name>
<organism evidence="2 3">
    <name type="scientific">Dentiscutata erythropus</name>
    <dbReference type="NCBI Taxonomy" id="1348616"/>
    <lineage>
        <taxon>Eukaryota</taxon>
        <taxon>Fungi</taxon>
        <taxon>Fungi incertae sedis</taxon>
        <taxon>Mucoromycota</taxon>
        <taxon>Glomeromycotina</taxon>
        <taxon>Glomeromycetes</taxon>
        <taxon>Diversisporales</taxon>
        <taxon>Gigasporaceae</taxon>
        <taxon>Dentiscutata</taxon>
    </lineage>
</organism>
<dbReference type="EMBL" id="CAJVPY010022286">
    <property type="protein sequence ID" value="CAG8782346.1"/>
    <property type="molecule type" value="Genomic_DNA"/>
</dbReference>
<dbReference type="AlphaFoldDB" id="A0A9N9JHI4"/>
<feature type="compositionally biased region" description="Polar residues" evidence="1">
    <location>
        <begin position="1"/>
        <end position="13"/>
    </location>
</feature>
<accession>A0A9N9JHI4</accession>
<dbReference type="Proteomes" id="UP000789405">
    <property type="component" value="Unassembled WGS sequence"/>
</dbReference>
<reference evidence="2" key="1">
    <citation type="submission" date="2021-06" db="EMBL/GenBank/DDBJ databases">
        <authorList>
            <person name="Kallberg Y."/>
            <person name="Tangrot J."/>
            <person name="Rosling A."/>
        </authorList>
    </citation>
    <scope>NUCLEOTIDE SEQUENCE</scope>
    <source>
        <strain evidence="2">MA453B</strain>
    </source>
</reference>
<comment type="caution">
    <text evidence="2">The sequence shown here is derived from an EMBL/GenBank/DDBJ whole genome shotgun (WGS) entry which is preliminary data.</text>
</comment>
<protein>
    <submittedName>
        <fullName evidence="2">11011_t:CDS:1</fullName>
    </submittedName>
</protein>